<dbReference type="Proteomes" id="UP001500298">
    <property type="component" value="Unassembled WGS sequence"/>
</dbReference>
<keyword evidence="1" id="KW-0472">Membrane</keyword>
<evidence type="ECO:0000256" key="1">
    <source>
        <dbReference type="SAM" id="Phobius"/>
    </source>
</evidence>
<proteinExistence type="predicted"/>
<sequence length="175" mass="20211">MEEALKDIVLITLPAAIVLYAVYMVIKAFISRELNGQVSKIKLEHSKTTLPLRLQAYERMILYLERIAPNSIIPRLNSKEFNVAELQHLLIANIREEFNHNLAQQIYIEESTWNIIRDTQEQLIVLINESANTLKADAPSYELSKKIIETIIERDTDPTQYARSLVHQEVKTLLV</sequence>
<feature type="transmembrane region" description="Helical" evidence="1">
    <location>
        <begin position="12"/>
        <end position="30"/>
    </location>
</feature>
<dbReference type="Pfam" id="PF25589">
    <property type="entry name" value="DUF7935"/>
    <property type="match status" value="1"/>
</dbReference>
<keyword evidence="1" id="KW-0812">Transmembrane</keyword>
<dbReference type="RefSeq" id="WP_345368443.1">
    <property type="nucleotide sequence ID" value="NZ_BAABJX010000002.1"/>
</dbReference>
<organism evidence="2 3">
    <name type="scientific">Algivirga pacifica</name>
    <dbReference type="NCBI Taxonomy" id="1162670"/>
    <lineage>
        <taxon>Bacteria</taxon>
        <taxon>Pseudomonadati</taxon>
        <taxon>Bacteroidota</taxon>
        <taxon>Cytophagia</taxon>
        <taxon>Cytophagales</taxon>
        <taxon>Flammeovirgaceae</taxon>
        <taxon>Algivirga</taxon>
    </lineage>
</organism>
<gene>
    <name evidence="2" type="ORF">GCM10023331_00940</name>
</gene>
<evidence type="ECO:0000313" key="2">
    <source>
        <dbReference type="EMBL" id="GAA4820356.1"/>
    </source>
</evidence>
<dbReference type="InterPro" id="IPR057695">
    <property type="entry name" value="DUF7935"/>
</dbReference>
<protein>
    <submittedName>
        <fullName evidence="2">Uncharacterized protein</fullName>
    </submittedName>
</protein>
<dbReference type="EMBL" id="BAABJX010000002">
    <property type="protein sequence ID" value="GAA4820356.1"/>
    <property type="molecule type" value="Genomic_DNA"/>
</dbReference>
<accession>A0ABP9CWS2</accession>
<keyword evidence="1" id="KW-1133">Transmembrane helix</keyword>
<keyword evidence="3" id="KW-1185">Reference proteome</keyword>
<evidence type="ECO:0000313" key="3">
    <source>
        <dbReference type="Proteomes" id="UP001500298"/>
    </source>
</evidence>
<reference evidence="3" key="1">
    <citation type="journal article" date="2019" name="Int. J. Syst. Evol. Microbiol.">
        <title>The Global Catalogue of Microorganisms (GCM) 10K type strain sequencing project: providing services to taxonomists for standard genome sequencing and annotation.</title>
        <authorList>
            <consortium name="The Broad Institute Genomics Platform"/>
            <consortium name="The Broad Institute Genome Sequencing Center for Infectious Disease"/>
            <person name="Wu L."/>
            <person name="Ma J."/>
        </authorList>
    </citation>
    <scope>NUCLEOTIDE SEQUENCE [LARGE SCALE GENOMIC DNA]</scope>
    <source>
        <strain evidence="3">JCM 18326</strain>
    </source>
</reference>
<comment type="caution">
    <text evidence="2">The sequence shown here is derived from an EMBL/GenBank/DDBJ whole genome shotgun (WGS) entry which is preliminary data.</text>
</comment>
<name>A0ABP9CWS2_9BACT</name>